<dbReference type="GO" id="GO:0005975">
    <property type="term" value="P:carbohydrate metabolic process"/>
    <property type="evidence" value="ECO:0007669"/>
    <property type="project" value="InterPro"/>
</dbReference>
<evidence type="ECO:0000256" key="2">
    <source>
        <dbReference type="ARBA" id="ARBA00012650"/>
    </source>
</evidence>
<dbReference type="HOGENOM" id="CLU_000537_6_0_1"/>
<evidence type="ECO:0000256" key="1">
    <source>
        <dbReference type="ARBA" id="ARBA00006962"/>
    </source>
</evidence>
<gene>
    <name evidence="11" type="ORF">LACBIDRAFT_309199</name>
</gene>
<dbReference type="SUPFAM" id="SSF53756">
    <property type="entry name" value="UDP-Glycosyltransferase/glycogen phosphorylase"/>
    <property type="match status" value="1"/>
</dbReference>
<dbReference type="Gene3D" id="3.40.50.2000">
    <property type="entry name" value="Glycogen Phosphorylase B"/>
    <property type="match status" value="2"/>
</dbReference>
<comment type="similarity">
    <text evidence="1">Belongs to the glycosyltransferase 28 family.</text>
</comment>
<dbReference type="Pfam" id="PF06722">
    <property type="entry name" value="EryCIII-like_C"/>
    <property type="match status" value="1"/>
</dbReference>
<evidence type="ECO:0000259" key="10">
    <source>
        <dbReference type="Pfam" id="PF06722"/>
    </source>
</evidence>
<evidence type="ECO:0000313" key="12">
    <source>
        <dbReference type="Proteomes" id="UP000001194"/>
    </source>
</evidence>
<organism evidence="12">
    <name type="scientific">Laccaria bicolor (strain S238N-H82 / ATCC MYA-4686)</name>
    <name type="common">Bicoloured deceiver</name>
    <name type="synonym">Laccaria laccata var. bicolor</name>
    <dbReference type="NCBI Taxonomy" id="486041"/>
    <lineage>
        <taxon>Eukaryota</taxon>
        <taxon>Fungi</taxon>
        <taxon>Dikarya</taxon>
        <taxon>Basidiomycota</taxon>
        <taxon>Agaricomycotina</taxon>
        <taxon>Agaricomycetes</taxon>
        <taxon>Agaricomycetidae</taxon>
        <taxon>Agaricales</taxon>
        <taxon>Agaricineae</taxon>
        <taxon>Hydnangiaceae</taxon>
        <taxon>Laccaria</taxon>
    </lineage>
</organism>
<dbReference type="EC" id="2.4.1.173" evidence="2"/>
<dbReference type="GO" id="GO:0016125">
    <property type="term" value="P:sterol metabolic process"/>
    <property type="evidence" value="ECO:0007669"/>
    <property type="project" value="TreeGrafter"/>
</dbReference>
<feature type="compositionally biased region" description="Basic residues" evidence="8">
    <location>
        <begin position="598"/>
        <end position="607"/>
    </location>
</feature>
<dbReference type="EMBL" id="DS547093">
    <property type="protein sequence ID" value="EDR13383.1"/>
    <property type="molecule type" value="Genomic_DNA"/>
</dbReference>
<dbReference type="CDD" id="cd03784">
    <property type="entry name" value="GT1_Gtf-like"/>
    <property type="match status" value="1"/>
</dbReference>
<dbReference type="PANTHER" id="PTHR48050">
    <property type="entry name" value="STEROL 3-BETA-GLUCOSYLTRANSFERASE"/>
    <property type="match status" value="1"/>
</dbReference>
<evidence type="ECO:0000313" key="11">
    <source>
        <dbReference type="EMBL" id="EDR13383.1"/>
    </source>
</evidence>
<dbReference type="Pfam" id="PF03033">
    <property type="entry name" value="Glyco_transf_28"/>
    <property type="match status" value="1"/>
</dbReference>
<feature type="region of interest" description="Disordered" evidence="8">
    <location>
        <begin position="579"/>
        <end position="613"/>
    </location>
</feature>
<evidence type="ECO:0000256" key="8">
    <source>
        <dbReference type="SAM" id="MobiDB-lite"/>
    </source>
</evidence>
<dbReference type="PANTHER" id="PTHR48050:SF26">
    <property type="entry name" value="STEROL 3-BETA-GLUCOSYLTRANSFERASE"/>
    <property type="match status" value="1"/>
</dbReference>
<protein>
    <recommendedName>
        <fullName evidence="2">sterol 3beta-glucosyltransferase</fullName>
        <ecNumber evidence="2">2.4.1.173</ecNumber>
    </recommendedName>
    <alternativeName>
        <fullName evidence="5">Autophagy-related protein 26</fullName>
    </alternativeName>
</protein>
<dbReference type="GeneID" id="6071642"/>
<evidence type="ECO:0000256" key="7">
    <source>
        <dbReference type="ARBA" id="ARBA00049453"/>
    </source>
</evidence>
<evidence type="ECO:0000256" key="4">
    <source>
        <dbReference type="ARBA" id="ARBA00022679"/>
    </source>
</evidence>
<keyword evidence="4 11" id="KW-0808">Transferase</keyword>
<feature type="compositionally biased region" description="Polar residues" evidence="8">
    <location>
        <begin position="579"/>
        <end position="594"/>
    </location>
</feature>
<dbReference type="InParanoid" id="B0CVS8"/>
<dbReference type="InterPro" id="IPR004276">
    <property type="entry name" value="GlycoTrans_28_N"/>
</dbReference>
<dbReference type="RefSeq" id="XP_001875881.1">
    <property type="nucleotide sequence ID" value="XM_001875846.1"/>
</dbReference>
<evidence type="ECO:0000259" key="9">
    <source>
        <dbReference type="Pfam" id="PF03033"/>
    </source>
</evidence>
<dbReference type="AlphaFoldDB" id="B0CVS8"/>
<evidence type="ECO:0000256" key="6">
    <source>
        <dbReference type="ARBA" id="ARBA00047886"/>
    </source>
</evidence>
<evidence type="ECO:0000256" key="5">
    <source>
        <dbReference type="ARBA" id="ARBA00029843"/>
    </source>
</evidence>
<dbReference type="InterPro" id="IPR002213">
    <property type="entry name" value="UDP_glucos_trans"/>
</dbReference>
<comment type="catalytic activity">
    <reaction evidence="6">
        <text>ergosterol + UDP-alpha-D-glucose = ergosteryl 3-beta-D-glucoside + UDP + H(+)</text>
        <dbReference type="Rhea" id="RHEA:61836"/>
        <dbReference type="ChEBI" id="CHEBI:15378"/>
        <dbReference type="ChEBI" id="CHEBI:16933"/>
        <dbReference type="ChEBI" id="CHEBI:52973"/>
        <dbReference type="ChEBI" id="CHEBI:58223"/>
        <dbReference type="ChEBI" id="CHEBI:58885"/>
    </reaction>
    <physiologicalReaction direction="left-to-right" evidence="6">
        <dbReference type="Rhea" id="RHEA:61837"/>
    </physiologicalReaction>
</comment>
<feature type="domain" description="Glycosyltransferase family 28 N-terminal" evidence="9">
    <location>
        <begin position="663"/>
        <end position="796"/>
    </location>
</feature>
<accession>B0CVS8</accession>
<feature type="region of interest" description="Disordered" evidence="8">
    <location>
        <begin position="17"/>
        <end position="42"/>
    </location>
</feature>
<dbReference type="OrthoDB" id="10261837at2759"/>
<feature type="domain" description="Erythromycin biosynthesis protein CIII-like C-terminal" evidence="10">
    <location>
        <begin position="955"/>
        <end position="1055"/>
    </location>
</feature>
<reference evidence="11 12" key="1">
    <citation type="journal article" date="2008" name="Nature">
        <title>The genome of Laccaria bicolor provides insights into mycorrhizal symbiosis.</title>
        <authorList>
            <person name="Martin F."/>
            <person name="Aerts A."/>
            <person name="Ahren D."/>
            <person name="Brun A."/>
            <person name="Danchin E.G.J."/>
            <person name="Duchaussoy F."/>
            <person name="Gibon J."/>
            <person name="Kohler A."/>
            <person name="Lindquist E."/>
            <person name="Pereda V."/>
            <person name="Salamov A."/>
            <person name="Shapiro H.J."/>
            <person name="Wuyts J."/>
            <person name="Blaudez D."/>
            <person name="Buee M."/>
            <person name="Brokstein P."/>
            <person name="Canbaeck B."/>
            <person name="Cohen D."/>
            <person name="Courty P.E."/>
            <person name="Coutinho P.M."/>
            <person name="Delaruelle C."/>
            <person name="Detter J.C."/>
            <person name="Deveau A."/>
            <person name="DiFazio S."/>
            <person name="Duplessis S."/>
            <person name="Fraissinet-Tachet L."/>
            <person name="Lucic E."/>
            <person name="Frey-Klett P."/>
            <person name="Fourrey C."/>
            <person name="Feussner I."/>
            <person name="Gay G."/>
            <person name="Grimwood J."/>
            <person name="Hoegger P.J."/>
            <person name="Jain P."/>
            <person name="Kilaru S."/>
            <person name="Labbe J."/>
            <person name="Lin Y.C."/>
            <person name="Legue V."/>
            <person name="Le Tacon F."/>
            <person name="Marmeisse R."/>
            <person name="Melayah D."/>
            <person name="Montanini B."/>
            <person name="Muratet M."/>
            <person name="Nehls U."/>
            <person name="Niculita-Hirzel H."/>
            <person name="Oudot-Le Secq M.P."/>
            <person name="Peter M."/>
            <person name="Quesneville H."/>
            <person name="Rajashekar B."/>
            <person name="Reich M."/>
            <person name="Rouhier N."/>
            <person name="Schmutz J."/>
            <person name="Yin T."/>
            <person name="Chalot M."/>
            <person name="Henrissat B."/>
            <person name="Kuees U."/>
            <person name="Lucas S."/>
            <person name="Van de Peer Y."/>
            <person name="Podila G.K."/>
            <person name="Polle A."/>
            <person name="Pukkila P.J."/>
            <person name="Richardson P.M."/>
            <person name="Rouze P."/>
            <person name="Sanders I.R."/>
            <person name="Stajich J.E."/>
            <person name="Tunlid A."/>
            <person name="Tuskan G."/>
            <person name="Grigoriev I.V."/>
        </authorList>
    </citation>
    <scope>NUCLEOTIDE SEQUENCE [LARGE SCALE GENOMIC DNA]</scope>
    <source>
        <strain evidence="12">S238N-H82 / ATCC MYA-4686</strain>
    </source>
</reference>
<dbReference type="InterPro" id="IPR010610">
    <property type="entry name" value="EryCIII-like_C"/>
</dbReference>
<evidence type="ECO:0000256" key="3">
    <source>
        <dbReference type="ARBA" id="ARBA00022676"/>
    </source>
</evidence>
<dbReference type="SUPFAM" id="SSF50729">
    <property type="entry name" value="PH domain-like"/>
    <property type="match status" value="1"/>
</dbReference>
<dbReference type="KEGG" id="lbc:LACBIDRAFT_309199"/>
<sequence>MSVLARLFSLSSKHKSKHSDTFSLDRGSSIDSSHIDEDATDSPRCPSISQLYNEANAFEKVLQCSGCVKPLTSRTRTSNSGFESLVRHDLNQSELAMANHDAKVAATASSWVTADLDSKDSVQYDAEDEYRISSDSSSDADIALPTIHRVPNHDNEELAKLKPEEIVRILIQEFGELAGPDEEELLLLETDGCLFSEISVVGVIHLTTHRLTFHASLLATRPDLSPSRQVLKAGPATFHRKGWRVKRRLWVELTHDMICSYASSKEEDKTRPLCTTLLSFFHEVLPIDPKHPRFIRFVIKDAAHSANDYVELDTEESAHDWRREINGALSLQRHRRMELYSPTADSEAGVRLSCPLDRIIDFQTHCNADFLHLVSFRVQLTPADCKEDVCEGMSESPVIQVGPVQHIPIWDQLQDRIDIAKRRVQNEPPNPQSVFFVDFGPFRFLQRDNVPSKDEGYITHREKAIRAALGFAAESELWFARARVYRTVTSVGYFAISRRHIGFWSKNLTQRNITYSIPVTLIRYAEPFHLNWVLVDGLTVGVEGQAEMRFVFRSAAIRDAALEHIKQSISSCQSGTVVASPISSRPGSPETQEASVKPTHHMRRRHAKSPERSATGIFAPLSRSLSAAVTAAADLPLNFQRRIPKVVNLPREILIARASLHFVCLTIGSRGDVQPYIALGLGLRKEGHRVTIVTHEEYRDWILGFGLGHRTAGGDPGALMKLSVENKMFSPEFFRLSLNNFRPWLDQLLVDSWKACSDADVLLESPSAMAGVHIAEALAIPYFRTFTMPWTKTSEFPHAFLSPPVESPTFNSASNVMWAATSSQINKWRRHTLRIGHTDMGHLAQSKITFIYNFSQVVVPKPLDWPDTTIISGYWFLDNPDLDWEPPTELIDWMEESRREGKPIVYIGFGSITVPHPNRVTSHIVKAVLQSGVRAVISKGWSTRMKSEDKGPEIEIPRECFLLDKVPHDWLFPRIDAAVHHGGAGTTGASLRAGIPTLIKPWFGDQFFWASRVQRLGAGLRVSLRVSDLSDALVKATTNQLMKDKAASVGRRIREEDGVHTAIFTIYTYLHRASQDRAMLDKH</sequence>
<dbReference type="STRING" id="486041.B0CVS8"/>
<name>B0CVS8_LACBS</name>
<dbReference type="FunFam" id="3.40.50.2000:FF:000009">
    <property type="entry name" value="Sterol 3-beta-glucosyltransferase UGT80A2"/>
    <property type="match status" value="1"/>
</dbReference>
<keyword evidence="3" id="KW-0328">Glycosyltransferase</keyword>
<dbReference type="InterPro" id="IPR050426">
    <property type="entry name" value="Glycosyltransferase_28"/>
</dbReference>
<dbReference type="Proteomes" id="UP000001194">
    <property type="component" value="Unassembled WGS sequence"/>
</dbReference>
<comment type="catalytic activity">
    <reaction evidence="7">
        <text>a sterol + UDP-alpha-D-glucose = a sterol 3-beta-D-glucoside + UDP + H(+)</text>
        <dbReference type="Rhea" id="RHEA:22724"/>
        <dbReference type="ChEBI" id="CHEBI:15378"/>
        <dbReference type="ChEBI" id="CHEBI:15889"/>
        <dbReference type="ChEBI" id="CHEBI:37424"/>
        <dbReference type="ChEBI" id="CHEBI:58223"/>
        <dbReference type="ChEBI" id="CHEBI:58885"/>
        <dbReference type="EC" id="2.4.1.173"/>
    </reaction>
    <physiologicalReaction direction="left-to-right" evidence="7">
        <dbReference type="Rhea" id="RHEA:22725"/>
    </physiologicalReaction>
</comment>
<keyword evidence="12" id="KW-1185">Reference proteome</keyword>
<dbReference type="FunFam" id="3.40.50.2000:FF:000029">
    <property type="entry name" value="Sterol 3-beta-glucosyltransferase"/>
    <property type="match status" value="1"/>
</dbReference>
<proteinExistence type="inferred from homology"/>
<dbReference type="GO" id="GO:0016906">
    <property type="term" value="F:sterol 3-beta-glucosyltransferase activity"/>
    <property type="evidence" value="ECO:0007669"/>
    <property type="project" value="UniProtKB-EC"/>
</dbReference>